<evidence type="ECO:0000313" key="3">
    <source>
        <dbReference type="EMBL" id="KAF4677538.1"/>
    </source>
</evidence>
<dbReference type="InterPro" id="IPR018202">
    <property type="entry name" value="Ser_caboxypep_ser_AS"/>
</dbReference>
<feature type="signal peptide" evidence="2">
    <location>
        <begin position="1"/>
        <end position="20"/>
    </location>
</feature>
<keyword evidence="2" id="KW-0378">Hydrolase</keyword>
<dbReference type="PRINTS" id="PR00724">
    <property type="entry name" value="CRBOXYPTASEC"/>
</dbReference>
<dbReference type="SUPFAM" id="SSF53474">
    <property type="entry name" value="alpha/beta-Hydrolases"/>
    <property type="match status" value="1"/>
</dbReference>
<dbReference type="EC" id="3.4.16.-" evidence="2"/>
<dbReference type="GO" id="GO:0004185">
    <property type="term" value="F:serine-type carboxypeptidase activity"/>
    <property type="evidence" value="ECO:0007669"/>
    <property type="project" value="UniProtKB-UniRule"/>
</dbReference>
<dbReference type="GO" id="GO:0006508">
    <property type="term" value="P:proteolysis"/>
    <property type="evidence" value="ECO:0007669"/>
    <property type="project" value="UniProtKB-KW"/>
</dbReference>
<keyword evidence="2" id="KW-0645">Protease</keyword>
<protein>
    <recommendedName>
        <fullName evidence="2">Carboxypeptidase</fullName>
        <ecNumber evidence="2">3.4.16.-</ecNumber>
    </recommendedName>
</protein>
<comment type="similarity">
    <text evidence="1 2">Belongs to the peptidase S10 family.</text>
</comment>
<dbReference type="InterPro" id="IPR001563">
    <property type="entry name" value="Peptidase_S10"/>
</dbReference>
<name>A0A7J6N0V4_PERCH</name>
<accession>A0A7J6N0V4</accession>
<feature type="chain" id="PRO_5029940145" description="Carboxypeptidase" evidence="2">
    <location>
        <begin position="21"/>
        <end position="453"/>
    </location>
</feature>
<proteinExistence type="inferred from homology"/>
<keyword evidence="2" id="KW-0121">Carboxypeptidase</keyword>
<sequence>MPARLCTTWLAILYTLGVFSLPVDLNKISKDTRVTEIQSDAGMVAVDTNFNSSMFYWYFPPLDDLLKDDKNTPLILWLQGGPGAPGFFGNFFEMGPLNLINNTTLVRRNVTWANSYHMVFVDSPVGTGYSYTDYPEGYANSTEHDVTEQLYTFLTTFYREVKPELKEHPLFIVGESYAGHYIPALGKYLIENPIDKTPLSGVAIGNGLTFPAFQVAAKADVAYYFGLIGPDKIDEARELGQKAKKLALEEKWLEALTLRESLEKMMLEESGGVNIYDVRVTGTYSFLDERLQHFLNLPEVKETFHVPADRHFGTDDAVHKHLLEDIMKPMMHCLPPLLNAKVPVMLYQGDKDARDGLLATNAWIPEMVWDGMAGFLASKRNIWRGPDPTSPEEAVYGYECHFGPLSHYSVRNAGHMVPMNQPDAAMDLIKRFVNSAMSIRRKDQCDEDSSLKK</sequence>
<dbReference type="AlphaFoldDB" id="A0A7J6N0V4"/>
<keyword evidence="2" id="KW-0732">Signal</keyword>
<reference evidence="3 4" key="1">
    <citation type="submission" date="2020-04" db="EMBL/GenBank/DDBJ databases">
        <title>Perkinsus chesapeaki whole genome sequence.</title>
        <authorList>
            <person name="Bogema D.R."/>
        </authorList>
    </citation>
    <scope>NUCLEOTIDE SEQUENCE [LARGE SCALE GENOMIC DNA]</scope>
    <source>
        <strain evidence="3">ATCC PRA-425</strain>
    </source>
</reference>
<keyword evidence="4" id="KW-1185">Reference proteome</keyword>
<dbReference type="Gene3D" id="3.40.50.1820">
    <property type="entry name" value="alpha/beta hydrolase"/>
    <property type="match status" value="1"/>
</dbReference>
<organism evidence="3 4">
    <name type="scientific">Perkinsus chesapeaki</name>
    <name type="common">Clam parasite</name>
    <name type="synonym">Perkinsus andrewsi</name>
    <dbReference type="NCBI Taxonomy" id="330153"/>
    <lineage>
        <taxon>Eukaryota</taxon>
        <taxon>Sar</taxon>
        <taxon>Alveolata</taxon>
        <taxon>Perkinsozoa</taxon>
        <taxon>Perkinsea</taxon>
        <taxon>Perkinsida</taxon>
        <taxon>Perkinsidae</taxon>
        <taxon>Perkinsus</taxon>
    </lineage>
</organism>
<comment type="caution">
    <text evidence="3">The sequence shown here is derived from an EMBL/GenBank/DDBJ whole genome shotgun (WGS) entry which is preliminary data.</text>
</comment>
<evidence type="ECO:0000256" key="1">
    <source>
        <dbReference type="ARBA" id="ARBA00009431"/>
    </source>
</evidence>
<evidence type="ECO:0000313" key="4">
    <source>
        <dbReference type="Proteomes" id="UP000591131"/>
    </source>
</evidence>
<dbReference type="OrthoDB" id="443318at2759"/>
<dbReference type="PROSITE" id="PS00131">
    <property type="entry name" value="CARBOXYPEPT_SER_SER"/>
    <property type="match status" value="1"/>
</dbReference>
<dbReference type="Proteomes" id="UP000591131">
    <property type="component" value="Unassembled WGS sequence"/>
</dbReference>
<dbReference type="PANTHER" id="PTHR11802:SF449">
    <property type="entry name" value="CARBOXYPEPTIDASE"/>
    <property type="match status" value="1"/>
</dbReference>
<dbReference type="InterPro" id="IPR029058">
    <property type="entry name" value="AB_hydrolase_fold"/>
</dbReference>
<evidence type="ECO:0000256" key="2">
    <source>
        <dbReference type="RuleBase" id="RU361156"/>
    </source>
</evidence>
<dbReference type="Pfam" id="PF00450">
    <property type="entry name" value="Peptidase_S10"/>
    <property type="match status" value="1"/>
</dbReference>
<dbReference type="EMBL" id="JAAPAO010000012">
    <property type="protein sequence ID" value="KAF4677538.1"/>
    <property type="molecule type" value="Genomic_DNA"/>
</dbReference>
<dbReference type="PANTHER" id="PTHR11802">
    <property type="entry name" value="SERINE PROTEASE FAMILY S10 SERINE CARBOXYPEPTIDASE"/>
    <property type="match status" value="1"/>
</dbReference>
<gene>
    <name evidence="3" type="ORF">FOL47_000926</name>
</gene>